<accession>A0AA35NX57</accession>
<reference evidence="1" key="1">
    <citation type="submission" date="2022-12" db="EMBL/GenBank/DDBJ databases">
        <authorList>
            <person name="Alioto T."/>
            <person name="Alioto T."/>
            <person name="Gomez Garrido J."/>
        </authorList>
    </citation>
    <scope>NUCLEOTIDE SEQUENCE</scope>
</reference>
<keyword evidence="2" id="KW-1185">Reference proteome</keyword>
<organism evidence="1 2">
    <name type="scientific">Podarcis lilfordi</name>
    <name type="common">Lilford's wall lizard</name>
    <dbReference type="NCBI Taxonomy" id="74358"/>
    <lineage>
        <taxon>Eukaryota</taxon>
        <taxon>Metazoa</taxon>
        <taxon>Chordata</taxon>
        <taxon>Craniata</taxon>
        <taxon>Vertebrata</taxon>
        <taxon>Euteleostomi</taxon>
        <taxon>Lepidosauria</taxon>
        <taxon>Squamata</taxon>
        <taxon>Bifurcata</taxon>
        <taxon>Unidentata</taxon>
        <taxon>Episquamata</taxon>
        <taxon>Laterata</taxon>
        <taxon>Lacertibaenia</taxon>
        <taxon>Lacertidae</taxon>
        <taxon>Podarcis</taxon>
    </lineage>
</organism>
<dbReference type="Proteomes" id="UP001178461">
    <property type="component" value="Chromosome 1"/>
</dbReference>
<name>A0AA35NX57_9SAUR</name>
<evidence type="ECO:0000313" key="2">
    <source>
        <dbReference type="Proteomes" id="UP001178461"/>
    </source>
</evidence>
<dbReference type="EMBL" id="OX395126">
    <property type="protein sequence ID" value="CAI5764303.1"/>
    <property type="molecule type" value="Genomic_DNA"/>
</dbReference>
<protein>
    <submittedName>
        <fullName evidence="1">Uncharacterized protein</fullName>
    </submittedName>
</protein>
<gene>
    <name evidence="1" type="ORF">PODLI_1B021706</name>
</gene>
<proteinExistence type="predicted"/>
<sequence>MLLSVLGFFQHFPQVRNCSHSSPQRREQQAHICQKERKGEYFIERCGSFLKGGRLCMPHKQAEKLRCGTPECDSVEGTHLNPARMPSQVSPILLSSAVAGCI</sequence>
<evidence type="ECO:0000313" key="1">
    <source>
        <dbReference type="EMBL" id="CAI5764303.1"/>
    </source>
</evidence>
<dbReference type="AlphaFoldDB" id="A0AA35NX57"/>